<dbReference type="PANTHER" id="PTHR43037">
    <property type="entry name" value="UNNAMED PRODUCT-RELATED"/>
    <property type="match status" value="1"/>
</dbReference>
<comment type="similarity">
    <text evidence="9">Belongs to the carbohydrate esterase 1 (CE1) family.</text>
</comment>
<dbReference type="GO" id="GO:0045493">
    <property type="term" value="P:xylan catabolic process"/>
    <property type="evidence" value="ECO:0007669"/>
    <property type="project" value="UniProtKB-UniRule"/>
</dbReference>
<dbReference type="GO" id="GO:0052689">
    <property type="term" value="F:carboxylic ester hydrolase activity"/>
    <property type="evidence" value="ECO:0007669"/>
    <property type="project" value="UniProtKB-KW"/>
</dbReference>
<keyword evidence="7 9" id="KW-0119">Carbohydrate metabolism</keyword>
<dbReference type="InterPro" id="IPR010126">
    <property type="entry name" value="Esterase_phb"/>
</dbReference>
<evidence type="ECO:0000256" key="3">
    <source>
        <dbReference type="ARBA" id="ARBA00022525"/>
    </source>
</evidence>
<dbReference type="EC" id="3.1.1.-" evidence="9"/>
<dbReference type="EMBL" id="JAUKUD010000003">
    <property type="protein sequence ID" value="KAK0749133.1"/>
    <property type="molecule type" value="Genomic_DNA"/>
</dbReference>
<dbReference type="PANTHER" id="PTHR43037:SF3">
    <property type="entry name" value="FERULOYL ESTERASE B"/>
    <property type="match status" value="1"/>
</dbReference>
<evidence type="ECO:0000256" key="5">
    <source>
        <dbReference type="ARBA" id="ARBA00022801"/>
    </source>
</evidence>
<dbReference type="Pfam" id="PF00326">
    <property type="entry name" value="Peptidase_S9"/>
    <property type="match status" value="1"/>
</dbReference>
<keyword evidence="3 9" id="KW-0964">Secreted</keyword>
<dbReference type="Proteomes" id="UP001172155">
    <property type="component" value="Unassembled WGS sequence"/>
</dbReference>
<feature type="chain" id="PRO_5041487345" description="Carboxylic ester hydrolase" evidence="9">
    <location>
        <begin position="25"/>
        <end position="306"/>
    </location>
</feature>
<keyword evidence="12" id="KW-1185">Reference proteome</keyword>
<reference evidence="11" key="1">
    <citation type="submission" date="2023-06" db="EMBL/GenBank/DDBJ databases">
        <title>Genome-scale phylogeny and comparative genomics of the fungal order Sordariales.</title>
        <authorList>
            <consortium name="Lawrence Berkeley National Laboratory"/>
            <person name="Hensen N."/>
            <person name="Bonometti L."/>
            <person name="Westerberg I."/>
            <person name="Brannstrom I.O."/>
            <person name="Guillou S."/>
            <person name="Cros-Aarteil S."/>
            <person name="Calhoun S."/>
            <person name="Haridas S."/>
            <person name="Kuo A."/>
            <person name="Mondo S."/>
            <person name="Pangilinan J."/>
            <person name="Riley R."/>
            <person name="LaButti K."/>
            <person name="Andreopoulos B."/>
            <person name="Lipzen A."/>
            <person name="Chen C."/>
            <person name="Yanf M."/>
            <person name="Daum C."/>
            <person name="Ng V."/>
            <person name="Clum A."/>
            <person name="Steindorff A."/>
            <person name="Ohm R."/>
            <person name="Martin F."/>
            <person name="Silar P."/>
            <person name="Natvig D."/>
            <person name="Lalanne C."/>
            <person name="Gautier V."/>
            <person name="Ament-velasquez S.L."/>
            <person name="Kruys A."/>
            <person name="Hutchinson M.I."/>
            <person name="Powell A.J."/>
            <person name="Barry K."/>
            <person name="Miller A.N."/>
            <person name="Grigoriev I.V."/>
            <person name="Debuchy R."/>
            <person name="Gladieux P."/>
            <person name="Thoren M.H."/>
            <person name="Johannesson H."/>
        </authorList>
    </citation>
    <scope>NUCLEOTIDE SEQUENCE</scope>
    <source>
        <strain evidence="11">SMH3187-1</strain>
    </source>
</reference>
<evidence type="ECO:0000256" key="1">
    <source>
        <dbReference type="ARBA" id="ARBA00004613"/>
    </source>
</evidence>
<evidence type="ECO:0000256" key="6">
    <source>
        <dbReference type="ARBA" id="ARBA00023180"/>
    </source>
</evidence>
<comment type="function">
    <text evidence="9">Esterase involved in the hydrolysis of xylan, a major structural heterogeneous polysaccharide found in plant biomass representing the second most abundant polysaccharide in the biosphere, after cellulose.</text>
</comment>
<keyword evidence="8 9" id="KW-0624">Polysaccharide degradation</keyword>
<keyword evidence="5 9" id="KW-0378">Hydrolase</keyword>
<dbReference type="Gene3D" id="3.40.50.1820">
    <property type="entry name" value="alpha/beta hydrolase"/>
    <property type="match status" value="1"/>
</dbReference>
<evidence type="ECO:0000313" key="12">
    <source>
        <dbReference type="Proteomes" id="UP001172155"/>
    </source>
</evidence>
<evidence type="ECO:0000256" key="2">
    <source>
        <dbReference type="ARBA" id="ARBA00022487"/>
    </source>
</evidence>
<evidence type="ECO:0000256" key="9">
    <source>
        <dbReference type="RuleBase" id="RU367147"/>
    </source>
</evidence>
<dbReference type="AlphaFoldDB" id="A0AA40F0W1"/>
<accession>A0AA40F0W1</accession>
<gene>
    <name evidence="11" type="ORF">B0T18DRAFT_388781</name>
</gene>
<organism evidence="11 12">
    <name type="scientific">Schizothecium vesticola</name>
    <dbReference type="NCBI Taxonomy" id="314040"/>
    <lineage>
        <taxon>Eukaryota</taxon>
        <taxon>Fungi</taxon>
        <taxon>Dikarya</taxon>
        <taxon>Ascomycota</taxon>
        <taxon>Pezizomycotina</taxon>
        <taxon>Sordariomycetes</taxon>
        <taxon>Sordariomycetidae</taxon>
        <taxon>Sordariales</taxon>
        <taxon>Schizotheciaceae</taxon>
        <taxon>Schizothecium</taxon>
    </lineage>
</organism>
<dbReference type="NCBIfam" id="TIGR01840">
    <property type="entry name" value="esterase_phb"/>
    <property type="match status" value="1"/>
</dbReference>
<sequence>MSFKWLSTLAVALTGLTSVQAVAATPQNTLTLIPTSVWNPANPSNPNSIELRVYEPNNVKANPAIILALHWCGSSGPEYFGATTYAQYADEMGFVVLFPSSQKDNNCWDVATPATLTRNGGGDSHDLSRIVAWAKGAYNANPSKVFVTGTSSGCMMSNVMSATYPDLFDAMSCYSGVSAGCLAGSPGSSPTTADPTCAMGNNIKTPAQWKAVAQAMYPGYTGKYPRIMTIHGDQDFFVHIKNFEEQLKQWSAIHGESLKQTKVNTPFAGWTKYKYGNGKNLVGYKVAGVGHFVLAEEQLDLSWFGL</sequence>
<evidence type="ECO:0000256" key="8">
    <source>
        <dbReference type="ARBA" id="ARBA00023326"/>
    </source>
</evidence>
<name>A0AA40F0W1_9PEZI</name>
<keyword evidence="2 9" id="KW-0719">Serine esterase</keyword>
<protein>
    <recommendedName>
        <fullName evidence="9">Carboxylic ester hydrolase</fullName>
        <ecNumber evidence="9">3.1.1.-</ecNumber>
    </recommendedName>
</protein>
<feature type="domain" description="Peptidase S9 prolyl oligopeptidase catalytic" evidence="10">
    <location>
        <begin position="91"/>
        <end position="243"/>
    </location>
</feature>
<dbReference type="GO" id="GO:0006508">
    <property type="term" value="P:proteolysis"/>
    <property type="evidence" value="ECO:0007669"/>
    <property type="project" value="InterPro"/>
</dbReference>
<dbReference type="GO" id="GO:0005576">
    <property type="term" value="C:extracellular region"/>
    <property type="evidence" value="ECO:0007669"/>
    <property type="project" value="UniProtKB-SubCell"/>
</dbReference>
<evidence type="ECO:0000313" key="11">
    <source>
        <dbReference type="EMBL" id="KAK0749133.1"/>
    </source>
</evidence>
<comment type="caution">
    <text evidence="11">The sequence shown here is derived from an EMBL/GenBank/DDBJ whole genome shotgun (WGS) entry which is preliminary data.</text>
</comment>
<dbReference type="InterPro" id="IPR050955">
    <property type="entry name" value="Plant_Biomass_Hydrol_Est"/>
</dbReference>
<evidence type="ECO:0000259" key="10">
    <source>
        <dbReference type="Pfam" id="PF00326"/>
    </source>
</evidence>
<dbReference type="InterPro" id="IPR001375">
    <property type="entry name" value="Peptidase_S9_cat"/>
</dbReference>
<feature type="signal peptide" evidence="9">
    <location>
        <begin position="1"/>
        <end position="24"/>
    </location>
</feature>
<dbReference type="InterPro" id="IPR029058">
    <property type="entry name" value="AB_hydrolase_fold"/>
</dbReference>
<dbReference type="SUPFAM" id="SSF53474">
    <property type="entry name" value="alpha/beta-Hydrolases"/>
    <property type="match status" value="2"/>
</dbReference>
<evidence type="ECO:0000256" key="7">
    <source>
        <dbReference type="ARBA" id="ARBA00023277"/>
    </source>
</evidence>
<proteinExistence type="inferred from homology"/>
<keyword evidence="6" id="KW-0325">Glycoprotein</keyword>
<evidence type="ECO:0000256" key="4">
    <source>
        <dbReference type="ARBA" id="ARBA00022729"/>
    </source>
</evidence>
<comment type="subcellular location">
    <subcellularLocation>
        <location evidence="1 9">Secreted</location>
    </subcellularLocation>
</comment>
<dbReference type="GO" id="GO:0008236">
    <property type="term" value="F:serine-type peptidase activity"/>
    <property type="evidence" value="ECO:0007669"/>
    <property type="project" value="InterPro"/>
</dbReference>
<keyword evidence="4 9" id="KW-0732">Signal</keyword>